<proteinExistence type="inferred from homology"/>
<dbReference type="STRING" id="414048.SAMN04489864_101113"/>
<keyword evidence="5" id="KW-0482">Metalloprotease</keyword>
<comment type="similarity">
    <text evidence="1">Belongs to the peptidase M16 family.</text>
</comment>
<name>A0A1I2T0E0_9SPHI</name>
<sequence>MKQHLLTLGLATILFSQPIFGQQKATPSRNTPAKTVNTGNLIPLDPSVKIGKLPNGLVYYIKKNIEPKNRAELYLATRVGSLMEDEAQQGLAHFTEHMAFNGTKDFPKNEIVNYLQKAGVRFGADLNAYTGFNQTVFQLPIPTDSAAVFKTGFKILANWAGKISMNAADIDAERGIIVEEDRQRGKNAQQRMSNQLLPLLLANSRYAERIPIGKVEILNSFTHDKIRSFYTDWYRPNLQAIIAVGDFEVAEVEKLIIENFSGLTNPKSPKPRVYYTMPDNAQPMVKIVTDAEQPYNVAQVIYRQKSTPVKTTADFRRSLINNMINSMFAARIQELTQKADAPFLFAQGTYGPYQNGLVWGYDAFTIAAVSKDGTGLKKAITAAVAEAERMNKYGFVASELEAAKKNVTAGNEKRFKEKDKTSSASFVQRYLNNFLEGTSMPSIEYSYELTKRDLANISLAEVNAVAKTYITKNNQVVVVQAPEKEKANLPTTNELLNAIQNAGRDVVAYVDNSVNKPLVATVPTAGKIVGEVKNDKIGITTLSLSNGVKVVLKPTDFKNDQIIFTSFAKGGSSLAGNDDFLSADNASLIAQSGVGDFNPTQLNKYLAGNTASAGSYISNDYQGFSGSTAPKDLETAFQLIYAYATNPRKDAEIFNKTITDMRAMLANKDANPSSVYSDTVQAVLSNYHKRAMPTTLSDLDKINLDKAFAFYKDRFADASGQTFVFVGNFDIEKIKPFVTTYLASLPSLNRNENFVDNGVYPPKGKVSKTVYKGIEDKATVQLFFHGDFTYNAENNIQLDALKSALEIKILERLREKESGVYSPGVGLSVQKYPVGHYYFTISFNCAKANVDKLINAALDEVNSFKLNGATAEDIAKFKSEEQRQEELSLRNNSFWLSYLSTRLKYDDDINMILSKKDRLNNVTVASSKKAAQQYLNGENYIRLVLVPEK</sequence>
<keyword evidence="4" id="KW-0862">Zinc</keyword>
<dbReference type="Pfam" id="PF05193">
    <property type="entry name" value="Peptidase_M16_C"/>
    <property type="match status" value="2"/>
</dbReference>
<dbReference type="GO" id="GO:0046872">
    <property type="term" value="F:metal ion binding"/>
    <property type="evidence" value="ECO:0007669"/>
    <property type="project" value="InterPro"/>
</dbReference>
<dbReference type="InterPro" id="IPR011249">
    <property type="entry name" value="Metalloenz_LuxS/M16"/>
</dbReference>
<dbReference type="InterPro" id="IPR007863">
    <property type="entry name" value="Peptidase_M16_C"/>
</dbReference>
<organism evidence="8 9">
    <name type="scientific">Pedobacter insulae</name>
    <dbReference type="NCBI Taxonomy" id="414048"/>
    <lineage>
        <taxon>Bacteria</taxon>
        <taxon>Pseudomonadati</taxon>
        <taxon>Bacteroidota</taxon>
        <taxon>Sphingobacteriia</taxon>
        <taxon>Sphingobacteriales</taxon>
        <taxon>Sphingobacteriaceae</taxon>
        <taxon>Pedobacter</taxon>
    </lineage>
</organism>
<evidence type="ECO:0000313" key="8">
    <source>
        <dbReference type="EMBL" id="SFG57599.1"/>
    </source>
</evidence>
<evidence type="ECO:0000256" key="4">
    <source>
        <dbReference type="ARBA" id="ARBA00022833"/>
    </source>
</evidence>
<feature type="domain" description="Peptidase M16 C-terminal" evidence="7">
    <location>
        <begin position="701"/>
        <end position="878"/>
    </location>
</feature>
<dbReference type="PANTHER" id="PTHR43690:SF34">
    <property type="entry name" value="ZINC PROTEASE PQQL-LIKE"/>
    <property type="match status" value="1"/>
</dbReference>
<reference evidence="8 9" key="1">
    <citation type="submission" date="2016-10" db="EMBL/GenBank/DDBJ databases">
        <authorList>
            <person name="de Groot N.N."/>
        </authorList>
    </citation>
    <scope>NUCLEOTIDE SEQUENCE [LARGE SCALE GENOMIC DNA]</scope>
    <source>
        <strain evidence="8 9">DSM 18684</strain>
    </source>
</reference>
<dbReference type="InterPro" id="IPR050626">
    <property type="entry name" value="Peptidase_M16"/>
</dbReference>
<feature type="domain" description="Peptidase M16 N-terminal" evidence="6">
    <location>
        <begin position="63"/>
        <end position="196"/>
    </location>
</feature>
<dbReference type="InterPro" id="IPR011765">
    <property type="entry name" value="Pept_M16_N"/>
</dbReference>
<dbReference type="Pfam" id="PF00675">
    <property type="entry name" value="Peptidase_M16"/>
    <property type="match status" value="1"/>
</dbReference>
<dbReference type="EMBL" id="FOPP01000001">
    <property type="protein sequence ID" value="SFG57599.1"/>
    <property type="molecule type" value="Genomic_DNA"/>
</dbReference>
<evidence type="ECO:0000259" key="6">
    <source>
        <dbReference type="Pfam" id="PF00675"/>
    </source>
</evidence>
<gene>
    <name evidence="8" type="ORF">SAMN04489864_101113</name>
</gene>
<evidence type="ECO:0000259" key="7">
    <source>
        <dbReference type="Pfam" id="PF05193"/>
    </source>
</evidence>
<evidence type="ECO:0000313" key="9">
    <source>
        <dbReference type="Proteomes" id="UP000199666"/>
    </source>
</evidence>
<feature type="domain" description="Peptidase M16 C-terminal" evidence="7">
    <location>
        <begin position="220"/>
        <end position="406"/>
    </location>
</feature>
<keyword evidence="2 8" id="KW-0645">Protease</keyword>
<dbReference type="RefSeq" id="WP_090991611.1">
    <property type="nucleotide sequence ID" value="NZ_FOPP01000001.1"/>
</dbReference>
<evidence type="ECO:0000256" key="5">
    <source>
        <dbReference type="ARBA" id="ARBA00023049"/>
    </source>
</evidence>
<evidence type="ECO:0000256" key="2">
    <source>
        <dbReference type="ARBA" id="ARBA00022670"/>
    </source>
</evidence>
<dbReference type="PANTHER" id="PTHR43690">
    <property type="entry name" value="NARDILYSIN"/>
    <property type="match status" value="1"/>
</dbReference>
<dbReference type="Proteomes" id="UP000199666">
    <property type="component" value="Unassembled WGS sequence"/>
</dbReference>
<keyword evidence="3" id="KW-0378">Hydrolase</keyword>
<dbReference type="SUPFAM" id="SSF63411">
    <property type="entry name" value="LuxS/MPP-like metallohydrolase"/>
    <property type="match status" value="4"/>
</dbReference>
<dbReference type="Gene3D" id="3.30.830.10">
    <property type="entry name" value="Metalloenzyme, LuxS/M16 peptidase-like"/>
    <property type="match status" value="4"/>
</dbReference>
<dbReference type="AlphaFoldDB" id="A0A1I2T0E0"/>
<evidence type="ECO:0000256" key="3">
    <source>
        <dbReference type="ARBA" id="ARBA00022801"/>
    </source>
</evidence>
<accession>A0A1I2T0E0</accession>
<dbReference type="GO" id="GO:0008237">
    <property type="term" value="F:metallopeptidase activity"/>
    <property type="evidence" value="ECO:0007669"/>
    <property type="project" value="UniProtKB-KW"/>
</dbReference>
<dbReference type="OrthoDB" id="9811314at2"/>
<keyword evidence="9" id="KW-1185">Reference proteome</keyword>
<evidence type="ECO:0000256" key="1">
    <source>
        <dbReference type="ARBA" id="ARBA00007261"/>
    </source>
</evidence>
<protein>
    <submittedName>
        <fullName evidence="8">Zinc protease</fullName>
    </submittedName>
</protein>
<dbReference type="GO" id="GO:0006508">
    <property type="term" value="P:proteolysis"/>
    <property type="evidence" value="ECO:0007669"/>
    <property type="project" value="UniProtKB-KW"/>
</dbReference>